<evidence type="ECO:0000259" key="1">
    <source>
        <dbReference type="Pfam" id="PF01548"/>
    </source>
</evidence>
<dbReference type="Pfam" id="PF01548">
    <property type="entry name" value="DEDD_Tnp_IS110"/>
    <property type="match status" value="1"/>
</dbReference>
<comment type="caution">
    <text evidence="3">The sequence shown here is derived from an EMBL/GenBank/DDBJ whole genome shotgun (WGS) entry which is preliminary data.</text>
</comment>
<dbReference type="AlphaFoldDB" id="A0A163XKA9"/>
<dbReference type="GO" id="GO:0006313">
    <property type="term" value="P:DNA transposition"/>
    <property type="evidence" value="ECO:0007669"/>
    <property type="project" value="InterPro"/>
</dbReference>
<sequence>MNKFNHFVGIDISKEYFDVTLFNGLTTLEHNQFNNSKKGVDELIDWIKGLKASLENTLICMEHTGIYKNFLVDILSINKCNLWIEMPLRITKSSGVQKGKNDKIDSQRIAMYAHRFQDKAMLFSGSKIVLDKLHALSKQRGMYLTYKSAIQKRLKEQKVFDKEIYNVLCENDNKIINLYEKLIEDIDKQLENLIKEDQEVLEVYQFATSVKGIGPRTAIALICYTKNFTTFNTPRELASYCGVVPFQHTSGKSIRGKNKVHFMANKDLKRLLHLCAVSCIQSDPEIKTFYERKQDEGKHKMSILNSIRNKLVHRICACVRNRKMYVERQIA</sequence>
<dbReference type="OrthoDB" id="964423at2"/>
<dbReference type="GO" id="GO:0004803">
    <property type="term" value="F:transposase activity"/>
    <property type="evidence" value="ECO:0007669"/>
    <property type="project" value="InterPro"/>
</dbReference>
<accession>A0A163XKA9</accession>
<dbReference type="InterPro" id="IPR002525">
    <property type="entry name" value="Transp_IS110-like_N"/>
</dbReference>
<evidence type="ECO:0000313" key="3">
    <source>
        <dbReference type="EMBL" id="KZE78018.1"/>
    </source>
</evidence>
<organism evidence="3 4">
    <name type="scientific">Myroides marinus</name>
    <dbReference type="NCBI Taxonomy" id="703342"/>
    <lineage>
        <taxon>Bacteria</taxon>
        <taxon>Pseudomonadati</taxon>
        <taxon>Bacteroidota</taxon>
        <taxon>Flavobacteriia</taxon>
        <taxon>Flavobacteriales</taxon>
        <taxon>Flavobacteriaceae</taxon>
        <taxon>Myroides</taxon>
    </lineage>
</organism>
<dbReference type="RefSeq" id="WP_038987312.1">
    <property type="nucleotide sequence ID" value="NZ_JWJO01000045.1"/>
</dbReference>
<gene>
    <name evidence="3" type="ORF">AV926_13315</name>
</gene>
<evidence type="ECO:0000313" key="4">
    <source>
        <dbReference type="Proteomes" id="UP000076630"/>
    </source>
</evidence>
<dbReference type="InterPro" id="IPR003346">
    <property type="entry name" value="Transposase_20"/>
</dbReference>
<reference evidence="3 4" key="1">
    <citation type="submission" date="2016-01" db="EMBL/GenBank/DDBJ databases">
        <title>Whole genome sequencing of Myroides marinus L41.</title>
        <authorList>
            <person name="Hong K.W."/>
        </authorList>
    </citation>
    <scope>NUCLEOTIDE SEQUENCE [LARGE SCALE GENOMIC DNA]</scope>
    <source>
        <strain evidence="3 4">L41</strain>
    </source>
</reference>
<evidence type="ECO:0000259" key="2">
    <source>
        <dbReference type="Pfam" id="PF02371"/>
    </source>
</evidence>
<name>A0A163XKA9_9FLAO</name>
<protein>
    <submittedName>
        <fullName evidence="3">Uncharacterized protein</fullName>
    </submittedName>
</protein>
<dbReference type="Pfam" id="PF02371">
    <property type="entry name" value="Transposase_20"/>
    <property type="match status" value="1"/>
</dbReference>
<feature type="domain" description="Transposase IS110-like N-terminal" evidence="1">
    <location>
        <begin position="8"/>
        <end position="145"/>
    </location>
</feature>
<proteinExistence type="predicted"/>
<keyword evidence="4" id="KW-1185">Reference proteome</keyword>
<dbReference type="Proteomes" id="UP000076630">
    <property type="component" value="Unassembled WGS sequence"/>
</dbReference>
<dbReference type="PANTHER" id="PTHR33055:SF3">
    <property type="entry name" value="PUTATIVE TRANSPOSASE FOR IS117-RELATED"/>
    <property type="match status" value="1"/>
</dbReference>
<feature type="domain" description="Transposase IS116/IS110/IS902 C-terminal" evidence="2">
    <location>
        <begin position="207"/>
        <end position="291"/>
    </location>
</feature>
<dbReference type="GO" id="GO:0003677">
    <property type="term" value="F:DNA binding"/>
    <property type="evidence" value="ECO:0007669"/>
    <property type="project" value="InterPro"/>
</dbReference>
<dbReference type="PANTHER" id="PTHR33055">
    <property type="entry name" value="TRANSPOSASE FOR INSERTION SEQUENCE ELEMENT IS1111A"/>
    <property type="match status" value="1"/>
</dbReference>
<dbReference type="InterPro" id="IPR047650">
    <property type="entry name" value="Transpos_IS110"/>
</dbReference>
<dbReference type="EMBL" id="LQNU01000066">
    <property type="protein sequence ID" value="KZE78018.1"/>
    <property type="molecule type" value="Genomic_DNA"/>
</dbReference>